<evidence type="ECO:0000256" key="7">
    <source>
        <dbReference type="ARBA" id="ARBA00022989"/>
    </source>
</evidence>
<keyword evidence="6" id="KW-0862">Zinc</keyword>
<keyword evidence="8 15" id="KW-0472">Membrane</keyword>
<evidence type="ECO:0000256" key="5">
    <source>
        <dbReference type="ARBA" id="ARBA00022824"/>
    </source>
</evidence>
<feature type="transmembrane region" description="Helical" evidence="15">
    <location>
        <begin position="126"/>
        <end position="144"/>
    </location>
</feature>
<feature type="domain" description="RING-type" evidence="16">
    <location>
        <begin position="542"/>
        <end position="581"/>
    </location>
</feature>
<feature type="transmembrane region" description="Helical" evidence="15">
    <location>
        <begin position="413"/>
        <end position="439"/>
    </location>
</feature>
<reference evidence="17" key="1">
    <citation type="submission" date="2025-08" db="UniProtKB">
        <authorList>
            <consortium name="Ensembl"/>
        </authorList>
    </citation>
    <scope>IDENTIFICATION</scope>
</reference>
<keyword evidence="18" id="KW-1185">Reference proteome</keyword>
<dbReference type="InterPro" id="IPR013083">
    <property type="entry name" value="Znf_RING/FYVE/PHD"/>
</dbReference>
<dbReference type="Pfam" id="PF13639">
    <property type="entry name" value="zf-RING_2"/>
    <property type="match status" value="1"/>
</dbReference>
<evidence type="ECO:0000256" key="10">
    <source>
        <dbReference type="ARBA" id="ARBA00077421"/>
    </source>
</evidence>
<dbReference type="Gene3D" id="3.30.40.10">
    <property type="entry name" value="Zinc/RING finger domain, C3HC4 (zinc finger)"/>
    <property type="match status" value="1"/>
</dbReference>
<proteinExistence type="predicted"/>
<dbReference type="GeneTree" id="ENSGT00940000158932"/>
<dbReference type="PANTHER" id="PTHR22763:SF163">
    <property type="entry name" value="E3 UBIQUITIN-PROTEIN LIGASE RNF139"/>
    <property type="match status" value="1"/>
</dbReference>
<evidence type="ECO:0000256" key="14">
    <source>
        <dbReference type="SAM" id="MobiDB-lite"/>
    </source>
</evidence>
<evidence type="ECO:0000256" key="11">
    <source>
        <dbReference type="ARBA" id="ARBA00080068"/>
    </source>
</evidence>
<dbReference type="Ensembl" id="ENSPLAT00000015123.1">
    <property type="protein sequence ID" value="ENSPLAP00000001218.1"/>
    <property type="gene ID" value="ENSPLAG00000000030.1"/>
</dbReference>
<feature type="transmembrane region" description="Helical" evidence="15">
    <location>
        <begin position="52"/>
        <end position="72"/>
    </location>
</feature>
<dbReference type="SUPFAM" id="SSF57850">
    <property type="entry name" value="RING/U-box"/>
    <property type="match status" value="1"/>
</dbReference>
<accession>A0A3B3TKU9</accession>
<sequence length="687" mass="77011">MASTQARLGQQALALLDVALRVPCIFTIDVIFNSYYDQGSGWICLINCLTRLHALLFIRLCVLISTVVLLLSQKALFKFYTLFLAVLLGSAAVLINYYATSHIDFYSAYCKAALGFRLLPRNGTTLWLGMAAVQLMFGIGYVFLLNLQSVFAALVVLDIMIPLWGMMIELPADVRHMTAVVSGLALALNTAVCLAMRLKWFYYSCRYVYLLVRHMYRIYGLQLLLEDTWKRIRFPDVLRMFWLSRVTAQALILVYVVRAGYLFSWDVFWDLTSNLIISGCDSTLTVLGMSAVISSMAHYLGLSILAFIGSTEEEDKRLGFVAPVLFFILALQTGLSSLDPEERLVRLSRNMCLLLTAILHFIHGMTDPVLMSLSASHVSSFRRHFPVLLVSVALFILPVALSFALWHHYALNTWLFAVTAFCVELCLKVVVSLTVYGLFMVDGFSNVLWEKLDDYVYYVRSTGNIIEFLFGVIMFGNGAYTMMFESGSKIRACMMCLHAYFNIYLQAKNGWKTFINRRTAVKKINSLPEVRGDQLRDIEDVCAICYQEFASSARLTPCHHHFHALCLRKWLYIQDTCPMCHQRVYVEDDGRDRAAFSNNNGGYAAPQDAVAAGPPVQGENPHGQPVAELLPNGAAAGAHAAGGPAGLDDLVEDNDSIEYDEDEWGTQNGSTPIEEEYINDDTDSTED</sequence>
<feature type="transmembrane region" description="Helical" evidence="15">
    <location>
        <begin position="174"/>
        <end position="195"/>
    </location>
</feature>
<feature type="transmembrane region" description="Helical" evidence="15">
    <location>
        <begin position="240"/>
        <end position="263"/>
    </location>
</feature>
<evidence type="ECO:0000256" key="8">
    <source>
        <dbReference type="ARBA" id="ARBA00023136"/>
    </source>
</evidence>
<feature type="transmembrane region" description="Helical" evidence="15">
    <location>
        <begin position="386"/>
        <end position="406"/>
    </location>
</feature>
<feature type="region of interest" description="Disordered" evidence="14">
    <location>
        <begin position="597"/>
        <end position="687"/>
    </location>
</feature>
<name>A0A3B3TKU9_9TELE</name>
<feature type="compositionally biased region" description="Low complexity" evidence="14">
    <location>
        <begin position="633"/>
        <end position="642"/>
    </location>
</feature>
<feature type="transmembrane region" description="Helical" evidence="15">
    <location>
        <begin position="320"/>
        <end position="338"/>
    </location>
</feature>
<comment type="subcellular location">
    <subcellularLocation>
        <location evidence="1">Endoplasmic reticulum membrane</location>
        <topology evidence="1">Multi-pass membrane protein</topology>
    </subcellularLocation>
</comment>
<dbReference type="Proteomes" id="UP000261500">
    <property type="component" value="Unplaced"/>
</dbReference>
<dbReference type="InterPro" id="IPR050731">
    <property type="entry name" value="HRD1_E3_ubiq-ligases"/>
</dbReference>
<dbReference type="GO" id="GO:0008270">
    <property type="term" value="F:zinc ion binding"/>
    <property type="evidence" value="ECO:0007669"/>
    <property type="project" value="UniProtKB-KW"/>
</dbReference>
<feature type="compositionally biased region" description="Acidic residues" evidence="14">
    <location>
        <begin position="673"/>
        <end position="687"/>
    </location>
</feature>
<evidence type="ECO:0000256" key="12">
    <source>
        <dbReference type="ARBA" id="ARBA00080457"/>
    </source>
</evidence>
<keyword evidence="2 15" id="KW-0812">Transmembrane</keyword>
<evidence type="ECO:0000256" key="6">
    <source>
        <dbReference type="ARBA" id="ARBA00022833"/>
    </source>
</evidence>
<dbReference type="AlphaFoldDB" id="A0A3B3TKU9"/>
<reference evidence="17" key="2">
    <citation type="submission" date="2025-09" db="UniProtKB">
        <authorList>
            <consortium name="Ensembl"/>
        </authorList>
    </citation>
    <scope>IDENTIFICATION</scope>
</reference>
<evidence type="ECO:0000313" key="18">
    <source>
        <dbReference type="Proteomes" id="UP000261500"/>
    </source>
</evidence>
<feature type="transmembrane region" description="Helical" evidence="15">
    <location>
        <begin position="12"/>
        <end position="32"/>
    </location>
</feature>
<feature type="transmembrane region" description="Helical" evidence="15">
    <location>
        <begin position="79"/>
        <end position="99"/>
    </location>
</feature>
<feature type="transmembrane region" description="Helical" evidence="15">
    <location>
        <begin position="465"/>
        <end position="484"/>
    </location>
</feature>
<keyword evidence="3" id="KW-0479">Metal-binding</keyword>
<dbReference type="Pfam" id="PF13705">
    <property type="entry name" value="TRC8_N"/>
    <property type="match status" value="1"/>
</dbReference>
<dbReference type="SMART" id="SM00744">
    <property type="entry name" value="RINGv"/>
    <property type="match status" value="1"/>
</dbReference>
<dbReference type="GO" id="GO:0061630">
    <property type="term" value="F:ubiquitin protein ligase activity"/>
    <property type="evidence" value="ECO:0007669"/>
    <property type="project" value="TreeGrafter"/>
</dbReference>
<dbReference type="GO" id="GO:0043161">
    <property type="term" value="P:proteasome-mediated ubiquitin-dependent protein catabolic process"/>
    <property type="evidence" value="ECO:0007669"/>
    <property type="project" value="TreeGrafter"/>
</dbReference>
<keyword evidence="5" id="KW-0256">Endoplasmic reticulum</keyword>
<feature type="transmembrane region" description="Helical" evidence="15">
    <location>
        <begin position="151"/>
        <end position="168"/>
    </location>
</feature>
<dbReference type="PROSITE" id="PS50089">
    <property type="entry name" value="ZF_RING_2"/>
    <property type="match status" value="1"/>
</dbReference>
<evidence type="ECO:0000256" key="15">
    <source>
        <dbReference type="SAM" id="Phobius"/>
    </source>
</evidence>
<dbReference type="InterPro" id="IPR025754">
    <property type="entry name" value="TRC8_N_dom"/>
</dbReference>
<dbReference type="GO" id="GO:0036513">
    <property type="term" value="C:Derlin-1 retrotranslocation complex"/>
    <property type="evidence" value="ECO:0007669"/>
    <property type="project" value="TreeGrafter"/>
</dbReference>
<dbReference type="InterPro" id="IPR011016">
    <property type="entry name" value="Znf_RING-CH"/>
</dbReference>
<keyword evidence="4 13" id="KW-0863">Zinc-finger</keyword>
<evidence type="ECO:0000259" key="16">
    <source>
        <dbReference type="PROSITE" id="PS50089"/>
    </source>
</evidence>
<dbReference type="SMART" id="SM00184">
    <property type="entry name" value="RING"/>
    <property type="match status" value="1"/>
</dbReference>
<feature type="transmembrane region" description="Helical" evidence="15">
    <location>
        <begin position="350"/>
        <end position="366"/>
    </location>
</feature>
<keyword evidence="7 15" id="KW-1133">Transmembrane helix</keyword>
<protein>
    <recommendedName>
        <fullName evidence="9">E3 ubiquitin-protein ligase RNF139</fullName>
    </recommendedName>
    <alternativeName>
        <fullName evidence="12">RING finger protein 139</fullName>
    </alternativeName>
    <alternativeName>
        <fullName evidence="11">RING-type E3 ubiquitin transferase RNF139</fullName>
    </alternativeName>
    <alternativeName>
        <fullName evidence="10">Translocation in renal carcinoma on chromosome 8 protein</fullName>
    </alternativeName>
</protein>
<evidence type="ECO:0000256" key="3">
    <source>
        <dbReference type="ARBA" id="ARBA00022723"/>
    </source>
</evidence>
<evidence type="ECO:0000256" key="13">
    <source>
        <dbReference type="PROSITE-ProRule" id="PRU00175"/>
    </source>
</evidence>
<dbReference type="PANTHER" id="PTHR22763">
    <property type="entry name" value="RING ZINC FINGER PROTEIN"/>
    <property type="match status" value="1"/>
</dbReference>
<dbReference type="FunFam" id="3.30.40.10:FF:000166">
    <property type="entry name" value="E3 ubiquitin-protein ligase RNF139"/>
    <property type="match status" value="1"/>
</dbReference>
<feature type="transmembrane region" description="Helical" evidence="15">
    <location>
        <begin position="284"/>
        <end position="308"/>
    </location>
</feature>
<evidence type="ECO:0000313" key="17">
    <source>
        <dbReference type="Ensembl" id="ENSPLAP00000001218.1"/>
    </source>
</evidence>
<evidence type="ECO:0000256" key="4">
    <source>
        <dbReference type="ARBA" id="ARBA00022771"/>
    </source>
</evidence>
<evidence type="ECO:0000256" key="9">
    <source>
        <dbReference type="ARBA" id="ARBA00067460"/>
    </source>
</evidence>
<organism evidence="17 18">
    <name type="scientific">Poecilia latipinna</name>
    <name type="common">sailfin molly</name>
    <dbReference type="NCBI Taxonomy" id="48699"/>
    <lineage>
        <taxon>Eukaryota</taxon>
        <taxon>Metazoa</taxon>
        <taxon>Chordata</taxon>
        <taxon>Craniata</taxon>
        <taxon>Vertebrata</taxon>
        <taxon>Euteleostomi</taxon>
        <taxon>Actinopterygii</taxon>
        <taxon>Neopterygii</taxon>
        <taxon>Teleostei</taxon>
        <taxon>Neoteleostei</taxon>
        <taxon>Acanthomorphata</taxon>
        <taxon>Ovalentaria</taxon>
        <taxon>Atherinomorphae</taxon>
        <taxon>Cyprinodontiformes</taxon>
        <taxon>Poeciliidae</taxon>
        <taxon>Poeciliinae</taxon>
        <taxon>Poecilia</taxon>
    </lineage>
</organism>
<dbReference type="InterPro" id="IPR001841">
    <property type="entry name" value="Znf_RING"/>
</dbReference>
<feature type="compositionally biased region" description="Acidic residues" evidence="14">
    <location>
        <begin position="649"/>
        <end position="664"/>
    </location>
</feature>
<evidence type="ECO:0000256" key="1">
    <source>
        <dbReference type="ARBA" id="ARBA00004477"/>
    </source>
</evidence>
<dbReference type="GO" id="GO:0036503">
    <property type="term" value="P:ERAD pathway"/>
    <property type="evidence" value="ECO:0007669"/>
    <property type="project" value="TreeGrafter"/>
</dbReference>
<evidence type="ECO:0000256" key="2">
    <source>
        <dbReference type="ARBA" id="ARBA00022692"/>
    </source>
</evidence>